<evidence type="ECO:0000313" key="2">
    <source>
        <dbReference type="EMBL" id="MEW9263617.1"/>
    </source>
</evidence>
<keyword evidence="3" id="KW-1185">Reference proteome</keyword>
<dbReference type="InterPro" id="IPR027787">
    <property type="entry name" value="Alpha/beta-hydrolase_catalytic"/>
</dbReference>
<dbReference type="RefSeq" id="WP_367636224.1">
    <property type="nucleotide sequence ID" value="NZ_JBFNQN010000002.1"/>
</dbReference>
<sequence length="143" mass="15013">MTGEVRRRRAEGRRVPAVVVTGESLGALGGLRALAGRPDRPRGLWVGVPAPARHLLGAGDHVLLHPEDPVGAWSPDLLWRPTPTRDLPWVPLLSFWQATGDLVGAARVPAGHGHRYDAEYLDAFAALTGTAPTPGGDASTGGP</sequence>
<comment type="caution">
    <text evidence="2">The sequence shown here is derived from an EMBL/GenBank/DDBJ whole genome shotgun (WGS) entry which is preliminary data.</text>
</comment>
<evidence type="ECO:0000259" key="1">
    <source>
        <dbReference type="Pfam" id="PF10081"/>
    </source>
</evidence>
<name>A0ABV3P1W2_9ACTN</name>
<dbReference type="Pfam" id="PF10081">
    <property type="entry name" value="Abhydrolase_9"/>
    <property type="match status" value="1"/>
</dbReference>
<dbReference type="InterPro" id="IPR029058">
    <property type="entry name" value="AB_hydrolase_fold"/>
</dbReference>
<dbReference type="EMBL" id="JBFNQN010000002">
    <property type="protein sequence ID" value="MEW9263617.1"/>
    <property type="molecule type" value="Genomic_DNA"/>
</dbReference>
<accession>A0ABV3P1W2</accession>
<reference evidence="2 3" key="1">
    <citation type="submission" date="2024-07" db="EMBL/GenBank/DDBJ databases">
        <authorList>
            <person name="Thanompreechachai J."/>
            <person name="Duangmal K."/>
        </authorList>
    </citation>
    <scope>NUCLEOTIDE SEQUENCE [LARGE SCALE GENOMIC DNA]</scope>
    <source>
        <strain evidence="2 3">KCTC 19886</strain>
    </source>
</reference>
<protein>
    <submittedName>
        <fullName evidence="2">Alpha/beta-hydrolase family protein</fullName>
    </submittedName>
</protein>
<organism evidence="2 3">
    <name type="scientific">Kineococcus endophyticus</name>
    <dbReference type="NCBI Taxonomy" id="1181883"/>
    <lineage>
        <taxon>Bacteria</taxon>
        <taxon>Bacillati</taxon>
        <taxon>Actinomycetota</taxon>
        <taxon>Actinomycetes</taxon>
        <taxon>Kineosporiales</taxon>
        <taxon>Kineosporiaceae</taxon>
        <taxon>Kineococcus</taxon>
    </lineage>
</organism>
<dbReference type="SUPFAM" id="SSF53474">
    <property type="entry name" value="alpha/beta-Hydrolases"/>
    <property type="match status" value="1"/>
</dbReference>
<gene>
    <name evidence="2" type="ORF">AB1207_02540</name>
</gene>
<evidence type="ECO:0000313" key="3">
    <source>
        <dbReference type="Proteomes" id="UP001555826"/>
    </source>
</evidence>
<proteinExistence type="predicted"/>
<dbReference type="Proteomes" id="UP001555826">
    <property type="component" value="Unassembled WGS sequence"/>
</dbReference>
<feature type="domain" description="Alpha/beta-hydrolase catalytic" evidence="1">
    <location>
        <begin position="63"/>
        <end position="129"/>
    </location>
</feature>